<dbReference type="GO" id="GO:0003676">
    <property type="term" value="F:nucleic acid binding"/>
    <property type="evidence" value="ECO:0007669"/>
    <property type="project" value="InterPro"/>
</dbReference>
<proteinExistence type="predicted"/>
<dbReference type="AlphaFoldDB" id="A0AAE3CI80"/>
<gene>
    <name evidence="1" type="ORF">G6693_08415</name>
</gene>
<comment type="caution">
    <text evidence="1">The sequence shown here is derived from an EMBL/GenBank/DDBJ whole genome shotgun (WGS) entry which is preliminary data.</text>
</comment>
<dbReference type="InterPro" id="IPR029063">
    <property type="entry name" value="SAM-dependent_MTases_sf"/>
</dbReference>
<dbReference type="InterPro" id="IPR050210">
    <property type="entry name" value="tRNA_Adenine-N(6)_MTase"/>
</dbReference>
<dbReference type="PANTHER" id="PTHR47739">
    <property type="entry name" value="TRNA1(VAL) (ADENINE(37)-N6)-METHYLTRANSFERASE"/>
    <property type="match status" value="1"/>
</dbReference>
<dbReference type="CDD" id="cd02440">
    <property type="entry name" value="AdoMet_MTases"/>
    <property type="match status" value="1"/>
</dbReference>
<dbReference type="RefSeq" id="WP_112314123.1">
    <property type="nucleotide sequence ID" value="NZ_CP030087.1"/>
</dbReference>
<evidence type="ECO:0000313" key="2">
    <source>
        <dbReference type="Proteomes" id="UP000762271"/>
    </source>
</evidence>
<keyword evidence="1" id="KW-0489">Methyltransferase</keyword>
<name>A0AAE3CI80_9BURK</name>
<evidence type="ECO:0000313" key="1">
    <source>
        <dbReference type="EMBL" id="MBT8591946.1"/>
    </source>
</evidence>
<dbReference type="Gene3D" id="3.40.50.150">
    <property type="entry name" value="Vaccinia Virus protein VP39"/>
    <property type="match status" value="1"/>
</dbReference>
<dbReference type="GO" id="GO:0032259">
    <property type="term" value="P:methylation"/>
    <property type="evidence" value="ECO:0007669"/>
    <property type="project" value="UniProtKB-KW"/>
</dbReference>
<dbReference type="EMBL" id="JAANGI010000001">
    <property type="protein sequence ID" value="MBT8591946.1"/>
    <property type="molecule type" value="Genomic_DNA"/>
</dbReference>
<dbReference type="Pfam" id="PF06325">
    <property type="entry name" value="PrmA"/>
    <property type="match status" value="1"/>
</dbReference>
<protein>
    <submittedName>
        <fullName evidence="1">Class I SAM-dependent methyltransferase</fullName>
    </submittedName>
</protein>
<reference evidence="1" key="1">
    <citation type="journal article" date="2021" name="Genome Biol. Evol.">
        <title>Continental-Scale Gene Flow Prevents Allopatric Divergence of Pelagic Freshwater Bacteria.</title>
        <authorList>
            <person name="Hoetzinger M."/>
            <person name="Pitt A."/>
            <person name="Huemer A."/>
            <person name="Hahn M.W."/>
        </authorList>
    </citation>
    <scope>NUCLEOTIDE SEQUENCE</scope>
    <source>
        <strain evidence="1">AP-YLGG-20-G6</strain>
    </source>
</reference>
<accession>A0AAE3CI80</accession>
<dbReference type="Proteomes" id="UP000762271">
    <property type="component" value="Unassembled WGS sequence"/>
</dbReference>
<dbReference type="SUPFAM" id="SSF53335">
    <property type="entry name" value="S-adenosyl-L-methionine-dependent methyltransferases"/>
    <property type="match status" value="1"/>
</dbReference>
<dbReference type="PROSITE" id="PS00092">
    <property type="entry name" value="N6_MTASE"/>
    <property type="match status" value="1"/>
</dbReference>
<sequence length="388" mass="43296">MSSDQSIGWEEDGVTHSALWRSENGIRPHQKLVIADDTLTADAAYRMACEGTAILWRGDFQNARQLLQALARRVDKPSKKSVRSKKDFHQSQLDIFNLHRLAQSQRARTLGMLLIECTAEHHIDLRRAPDIAQACEEAYGPTRSSYLVSLRELLGVVGAHEWRKKGVLIPALSGTQAFHIHPHYGVFSPIRGEYIDLVNQAPLPGILDSYSIAFDIGVGTGILSIVLASRGIAKIIATDLDQRALDCAKDNIERSNFAKQIELLKTNLFPEGKAALIVCNPPWLPARPSSPLEGAIYDPNSQMLTGFLSGLKDHLLPEGEAWLVLSDLAEYLGLRSREQLQAWFDDAGVKVIDRMNIKPHHKKVFDQTDPLHVARSKEVTSLWRLILK</sequence>
<organism evidence="1 2">
    <name type="scientific">Polynucleobacter paneuropaeus</name>
    <dbReference type="NCBI Taxonomy" id="2527775"/>
    <lineage>
        <taxon>Bacteria</taxon>
        <taxon>Pseudomonadati</taxon>
        <taxon>Pseudomonadota</taxon>
        <taxon>Betaproteobacteria</taxon>
        <taxon>Burkholderiales</taxon>
        <taxon>Burkholderiaceae</taxon>
        <taxon>Polynucleobacter</taxon>
    </lineage>
</organism>
<dbReference type="PANTHER" id="PTHR47739:SF1">
    <property type="entry name" value="TRNA1(VAL) (ADENINE(37)-N6)-METHYLTRANSFERASE"/>
    <property type="match status" value="1"/>
</dbReference>
<dbReference type="InterPro" id="IPR002052">
    <property type="entry name" value="DNA_methylase_N6_adenine_CS"/>
</dbReference>
<keyword evidence="1" id="KW-0808">Transferase</keyword>
<dbReference type="GO" id="GO:0008168">
    <property type="term" value="F:methyltransferase activity"/>
    <property type="evidence" value="ECO:0007669"/>
    <property type="project" value="UniProtKB-KW"/>
</dbReference>